<comment type="caution">
    <text evidence="1">The sequence shown here is derived from an EMBL/GenBank/DDBJ whole genome shotgun (WGS) entry which is preliminary data.</text>
</comment>
<evidence type="ECO:0000313" key="2">
    <source>
        <dbReference type="Proteomes" id="UP000324222"/>
    </source>
</evidence>
<evidence type="ECO:0000313" key="1">
    <source>
        <dbReference type="EMBL" id="MPC93384.1"/>
    </source>
</evidence>
<reference evidence="1 2" key="1">
    <citation type="submission" date="2019-05" db="EMBL/GenBank/DDBJ databases">
        <title>Another draft genome of Portunus trituberculatus and its Hox gene families provides insights of decapod evolution.</title>
        <authorList>
            <person name="Jeong J.-H."/>
            <person name="Song I."/>
            <person name="Kim S."/>
            <person name="Choi T."/>
            <person name="Kim D."/>
            <person name="Ryu S."/>
            <person name="Kim W."/>
        </authorList>
    </citation>
    <scope>NUCLEOTIDE SEQUENCE [LARGE SCALE GENOMIC DNA]</scope>
    <source>
        <tissue evidence="1">Muscle</tissue>
    </source>
</reference>
<name>A0A5B7JM31_PORTR</name>
<accession>A0A5B7JM31</accession>
<gene>
    <name evidence="1" type="ORF">E2C01_088510</name>
</gene>
<organism evidence="1 2">
    <name type="scientific">Portunus trituberculatus</name>
    <name type="common">Swimming crab</name>
    <name type="synonym">Neptunus trituberculatus</name>
    <dbReference type="NCBI Taxonomy" id="210409"/>
    <lineage>
        <taxon>Eukaryota</taxon>
        <taxon>Metazoa</taxon>
        <taxon>Ecdysozoa</taxon>
        <taxon>Arthropoda</taxon>
        <taxon>Crustacea</taxon>
        <taxon>Multicrustacea</taxon>
        <taxon>Malacostraca</taxon>
        <taxon>Eumalacostraca</taxon>
        <taxon>Eucarida</taxon>
        <taxon>Decapoda</taxon>
        <taxon>Pleocyemata</taxon>
        <taxon>Brachyura</taxon>
        <taxon>Eubrachyura</taxon>
        <taxon>Portunoidea</taxon>
        <taxon>Portunidae</taxon>
        <taxon>Portuninae</taxon>
        <taxon>Portunus</taxon>
    </lineage>
</organism>
<protein>
    <submittedName>
        <fullName evidence="1">Uncharacterized protein</fullName>
    </submittedName>
</protein>
<dbReference type="EMBL" id="VSRR010094720">
    <property type="protein sequence ID" value="MPC93384.1"/>
    <property type="molecule type" value="Genomic_DNA"/>
</dbReference>
<dbReference type="Proteomes" id="UP000324222">
    <property type="component" value="Unassembled WGS sequence"/>
</dbReference>
<proteinExistence type="predicted"/>
<keyword evidence="2" id="KW-1185">Reference proteome</keyword>
<sequence length="102" mass="11305">MVPRLIQPHSSLASVKEFNNLCPGNDEVVVVVVVVVADAVSTFLFVKPWYCPPGFTTSFPSPCGHTRRKKEEEKEEGRCIVWVNTASRSPHCSSFDLTQADP</sequence>
<dbReference type="AlphaFoldDB" id="A0A5B7JM31"/>